<dbReference type="AlphaFoldDB" id="A0A395H9A8"/>
<dbReference type="VEuPathDB" id="FungiDB:BO80DRAFT_255848"/>
<accession>A0A395H9A8</accession>
<proteinExistence type="predicted"/>
<evidence type="ECO:0000313" key="1">
    <source>
        <dbReference type="EMBL" id="RAL04093.1"/>
    </source>
</evidence>
<evidence type="ECO:0000313" key="2">
    <source>
        <dbReference type="Proteomes" id="UP000249402"/>
    </source>
</evidence>
<dbReference type="GeneID" id="37219544"/>
<reference evidence="1 2" key="1">
    <citation type="submission" date="2018-02" db="EMBL/GenBank/DDBJ databases">
        <title>The genomes of Aspergillus section Nigri reveals drivers in fungal speciation.</title>
        <authorList>
            <consortium name="DOE Joint Genome Institute"/>
            <person name="Vesth T.C."/>
            <person name="Nybo J."/>
            <person name="Theobald S."/>
            <person name="Brandl J."/>
            <person name="Frisvad J.C."/>
            <person name="Nielsen K.F."/>
            <person name="Lyhne E.K."/>
            <person name="Kogle M.E."/>
            <person name="Kuo A."/>
            <person name="Riley R."/>
            <person name="Clum A."/>
            <person name="Nolan M."/>
            <person name="Lipzen A."/>
            <person name="Salamov A."/>
            <person name="Henrissat B."/>
            <person name="Wiebenga A."/>
            <person name="De vries R.P."/>
            <person name="Grigoriev I.V."/>
            <person name="Mortensen U.H."/>
            <person name="Andersen M.R."/>
            <person name="Baker S.E."/>
        </authorList>
    </citation>
    <scope>NUCLEOTIDE SEQUENCE [LARGE SCALE GENOMIC DNA]</scope>
    <source>
        <strain evidence="1 2">CBS 121593</strain>
    </source>
</reference>
<gene>
    <name evidence="1" type="ORF">BO80DRAFT_255848</name>
</gene>
<name>A0A395H9A8_9EURO</name>
<keyword evidence="2" id="KW-1185">Reference proteome</keyword>
<dbReference type="RefSeq" id="XP_025578420.1">
    <property type="nucleotide sequence ID" value="XM_025714679.1"/>
</dbReference>
<dbReference type="EMBL" id="KZ824425">
    <property type="protein sequence ID" value="RAL04093.1"/>
    <property type="molecule type" value="Genomic_DNA"/>
</dbReference>
<protein>
    <submittedName>
        <fullName evidence="1">Uncharacterized protein</fullName>
    </submittedName>
</protein>
<dbReference type="Proteomes" id="UP000249402">
    <property type="component" value="Unassembled WGS sequence"/>
</dbReference>
<organism evidence="1 2">
    <name type="scientific">Aspergillus ibericus CBS 121593</name>
    <dbReference type="NCBI Taxonomy" id="1448316"/>
    <lineage>
        <taxon>Eukaryota</taxon>
        <taxon>Fungi</taxon>
        <taxon>Dikarya</taxon>
        <taxon>Ascomycota</taxon>
        <taxon>Pezizomycotina</taxon>
        <taxon>Eurotiomycetes</taxon>
        <taxon>Eurotiomycetidae</taxon>
        <taxon>Eurotiales</taxon>
        <taxon>Aspergillaceae</taxon>
        <taxon>Aspergillus</taxon>
        <taxon>Aspergillus subgen. Circumdati</taxon>
    </lineage>
</organism>
<sequence>MILAVSSVQAIGLATSKTHYQIVKYGGIGEAEDGVRFSGFGDIDGWILSGTQCRCMSEFSHNATHIRSGHAQALTKASPSPFPQIRFFSCTATGCDIVPITSGHLPAWLRGHNSWCLPCRYLRRSTLVGWNGHPRQTMLLEPSAFKEAS</sequence>